<dbReference type="EMBL" id="CP021023">
    <property type="protein sequence ID" value="ARN57006.1"/>
    <property type="molecule type" value="Genomic_DNA"/>
</dbReference>
<dbReference type="PANTHER" id="PTHR32234:SF0">
    <property type="entry name" value="THIOL:DISULFIDE INTERCHANGE PROTEIN DSBD"/>
    <property type="match status" value="1"/>
</dbReference>
<keyword evidence="2" id="KW-1003">Cell membrane</keyword>
<dbReference type="InterPro" id="IPR036929">
    <property type="entry name" value="DsbDN_sf"/>
</dbReference>
<evidence type="ECO:0000256" key="4">
    <source>
        <dbReference type="ARBA" id="ARBA00022748"/>
    </source>
</evidence>
<dbReference type="PROSITE" id="PS51352">
    <property type="entry name" value="THIOREDOXIN_2"/>
    <property type="match status" value="1"/>
</dbReference>
<proteinExistence type="predicted"/>
<dbReference type="EC" id="1.8.1.8" evidence="10"/>
<evidence type="ECO:0000256" key="3">
    <source>
        <dbReference type="ARBA" id="ARBA00022692"/>
    </source>
</evidence>
<keyword evidence="5 7" id="KW-1133">Transmembrane helix</keyword>
<feature type="transmembrane region" description="Helical" evidence="7">
    <location>
        <begin position="275"/>
        <end position="297"/>
    </location>
</feature>
<evidence type="ECO:0000256" key="5">
    <source>
        <dbReference type="ARBA" id="ARBA00022989"/>
    </source>
</evidence>
<dbReference type="InterPro" id="IPR013766">
    <property type="entry name" value="Thioredoxin_domain"/>
</dbReference>
<dbReference type="PANTHER" id="PTHR32234">
    <property type="entry name" value="THIOL:DISULFIDE INTERCHANGE PROTEIN DSBD"/>
    <property type="match status" value="1"/>
</dbReference>
<feature type="transmembrane region" description="Helical" evidence="7">
    <location>
        <begin position="318"/>
        <end position="341"/>
    </location>
</feature>
<evidence type="ECO:0000256" key="1">
    <source>
        <dbReference type="ARBA" id="ARBA00004651"/>
    </source>
</evidence>
<feature type="transmembrane region" description="Helical" evidence="7">
    <location>
        <begin position="188"/>
        <end position="214"/>
    </location>
</feature>
<evidence type="ECO:0000256" key="8">
    <source>
        <dbReference type="SAM" id="SignalP"/>
    </source>
</evidence>
<feature type="domain" description="Thioredoxin" evidence="9">
    <location>
        <begin position="449"/>
        <end position="583"/>
    </location>
</feature>
<dbReference type="SUPFAM" id="SSF52833">
    <property type="entry name" value="Thioredoxin-like"/>
    <property type="match status" value="1"/>
</dbReference>
<dbReference type="GO" id="GO:0045454">
    <property type="term" value="P:cell redox homeostasis"/>
    <property type="evidence" value="ECO:0007669"/>
    <property type="project" value="TreeGrafter"/>
</dbReference>
<feature type="transmembrane region" description="Helical" evidence="7">
    <location>
        <begin position="390"/>
        <end position="409"/>
    </location>
</feature>
<feature type="chain" id="PRO_5012054589" evidence="8">
    <location>
        <begin position="20"/>
        <end position="587"/>
    </location>
</feature>
<keyword evidence="3 7" id="KW-0812">Transmembrane</keyword>
<dbReference type="Gene3D" id="3.40.30.10">
    <property type="entry name" value="Glutaredoxin"/>
    <property type="match status" value="1"/>
</dbReference>
<protein>
    <submittedName>
        <fullName evidence="10">Thiol:disulfide interchange protein DsbD</fullName>
        <ecNumber evidence="10">1.8.1.8</ecNumber>
    </submittedName>
</protein>
<evidence type="ECO:0000313" key="10">
    <source>
        <dbReference type="EMBL" id="ARN57006.1"/>
    </source>
</evidence>
<dbReference type="GO" id="GO:0047134">
    <property type="term" value="F:protein-disulfide reductase [NAD(P)H] activity"/>
    <property type="evidence" value="ECO:0007669"/>
    <property type="project" value="UniProtKB-EC"/>
</dbReference>
<dbReference type="InterPro" id="IPR003834">
    <property type="entry name" value="Cyt_c_assmbl_TM_dom"/>
</dbReference>
<dbReference type="Proteomes" id="UP000193334">
    <property type="component" value="Chromosome"/>
</dbReference>
<evidence type="ECO:0000313" key="11">
    <source>
        <dbReference type="Proteomes" id="UP000193334"/>
    </source>
</evidence>
<feature type="transmembrane region" description="Helical" evidence="7">
    <location>
        <begin position="235"/>
        <end position="255"/>
    </location>
</feature>
<name>A0A1W6LMN1_9BACT</name>
<feature type="transmembrane region" description="Helical" evidence="7">
    <location>
        <begin position="415"/>
        <end position="435"/>
    </location>
</feature>
<dbReference type="AlphaFoldDB" id="A0A1W6LMN1"/>
<feature type="transmembrane region" description="Helical" evidence="7">
    <location>
        <begin position="347"/>
        <end position="369"/>
    </location>
</feature>
<keyword evidence="4" id="KW-0201">Cytochrome c-type biogenesis</keyword>
<dbReference type="InterPro" id="IPR036249">
    <property type="entry name" value="Thioredoxin-like_sf"/>
</dbReference>
<accession>A0A1W6LMN1</accession>
<gene>
    <name evidence="10" type="primary">dsbD</name>
    <name evidence="10" type="ORF">STSP1_01399</name>
</gene>
<dbReference type="Pfam" id="PF02683">
    <property type="entry name" value="DsbD_TM"/>
    <property type="match status" value="1"/>
</dbReference>
<dbReference type="RefSeq" id="WP_161491661.1">
    <property type="nucleotide sequence ID" value="NZ_CP021023.1"/>
</dbReference>
<dbReference type="KEGG" id="pbp:STSP1_01399"/>
<keyword evidence="11" id="KW-1185">Reference proteome</keyword>
<reference evidence="11" key="1">
    <citation type="submission" date="2017-04" db="EMBL/GenBank/DDBJ databases">
        <title>Comparative genomics and description of representatives of a novel lineage of planctomycetes thriving in anoxic sediments.</title>
        <authorList>
            <person name="Spring S."/>
            <person name="Bunk B."/>
            <person name="Sproer C."/>
        </authorList>
    </citation>
    <scope>NUCLEOTIDE SEQUENCE [LARGE SCALE GENOMIC DNA]</scope>
    <source>
        <strain evidence="11">ST-PulAB-D4</strain>
    </source>
</reference>
<organism evidence="10 11">
    <name type="scientific">Sedimentisphaera salicampi</name>
    <dbReference type="NCBI Taxonomy" id="1941349"/>
    <lineage>
        <taxon>Bacteria</taxon>
        <taxon>Pseudomonadati</taxon>
        <taxon>Planctomycetota</taxon>
        <taxon>Phycisphaerae</taxon>
        <taxon>Sedimentisphaerales</taxon>
        <taxon>Sedimentisphaeraceae</taxon>
        <taxon>Sedimentisphaera</taxon>
    </lineage>
</organism>
<feature type="signal peptide" evidence="8">
    <location>
        <begin position="1"/>
        <end position="19"/>
    </location>
</feature>
<feature type="transmembrane region" description="Helical" evidence="7">
    <location>
        <begin position="447"/>
        <end position="464"/>
    </location>
</feature>
<evidence type="ECO:0000256" key="6">
    <source>
        <dbReference type="ARBA" id="ARBA00023136"/>
    </source>
</evidence>
<dbReference type="STRING" id="1941349.STSP1_01399"/>
<comment type="subcellular location">
    <subcellularLocation>
        <location evidence="1">Cell membrane</location>
        <topology evidence="1">Multi-pass membrane protein</topology>
    </subcellularLocation>
</comment>
<keyword evidence="10" id="KW-0560">Oxidoreductase</keyword>
<keyword evidence="8" id="KW-0732">Signal</keyword>
<dbReference type="Gene3D" id="2.60.40.1250">
    <property type="entry name" value="Thiol:disulfide interchange protein DsbD, N-terminal domain"/>
    <property type="match status" value="1"/>
</dbReference>
<evidence type="ECO:0000259" key="9">
    <source>
        <dbReference type="PROSITE" id="PS51352"/>
    </source>
</evidence>
<evidence type="ECO:0000256" key="2">
    <source>
        <dbReference type="ARBA" id="ARBA00022475"/>
    </source>
</evidence>
<sequence precursor="true">MKRYFAVLLLLLSGAIAQKVEIISYQDYTSAAEAGLVRGSKNRLAVEVDFTGSEVIHYYADQSTAPGGRVLSVSLADPDLSAGSAVYPETSLYVDKQGKSYEVYEGDFSVYIPVKQEAEKSGADVIIEGIGCAGDTCLPPFEKSLTAEPSDNIQTLDIAFAAEEGSKQTETPPAEDPQEAEPFELGEFLLYCLLALAAGLSFNVMPCVWPVLPIAVQRLVNFAGHGRKKLFEQGLAYSLGIISFFAIFAAAGIVIKLTTGNALNWSEHLRYPPVLVTTGMLLIVFALFMFDVLSFAVPASISGGGQKSSGGDLAGTTVMGFFAALLSTPCSGAILAAVFLWAQTQSLAVSTVIILLLGVGMAIPYFLLVNFPALLEKLPKPGAWMEKFRNAMGFLLLFIAVKLLASLNAEMLSKALTYAVILSFAVWMFGSWVNFTTPKRKKMIVRALAVVIAVLPAFVIFSSGDKLINWQPYSTPQIQQQTEQERPVLIKFTADWCTNCHILDSQVFQDEKIASALEEKNVFTVLADTTLSSNPATTALKEEFGESGNVPLTVIISPEGERTKLRGIYSKKELLEVLDNFSVKQDG</sequence>
<evidence type="ECO:0000256" key="7">
    <source>
        <dbReference type="SAM" id="Phobius"/>
    </source>
</evidence>
<dbReference type="GO" id="GO:0017004">
    <property type="term" value="P:cytochrome complex assembly"/>
    <property type="evidence" value="ECO:0007669"/>
    <property type="project" value="UniProtKB-KW"/>
</dbReference>
<keyword evidence="6 7" id="KW-0472">Membrane</keyword>
<dbReference type="GO" id="GO:0005886">
    <property type="term" value="C:plasma membrane"/>
    <property type="evidence" value="ECO:0007669"/>
    <property type="project" value="UniProtKB-SubCell"/>
</dbReference>
<dbReference type="Pfam" id="PF13899">
    <property type="entry name" value="Thioredoxin_7"/>
    <property type="match status" value="1"/>
</dbReference>